<sequence length="315" mass="36949">MKNPLVINNGNEKEYCETVNKNSNTKGLGIRDDPVLHERDQAMEIFKETVEFENGRYIVQLPFRKSYNELSDNYFLAKQRFQNLWRRFGHDSELYQQYREIILDYTEQGINLNPNLLDLLINFRLNTIALCSDIKQAFLQMPFDFSGVMTNRVFIKSPNYSKKQNSREIFEADSSIQNTEIINQYATARLNPNSAPFEGFIDNSRAFTGTSVNKMNHVKTALLSKTIIYMKDRFGELKPIRALLDVGSMFSLMNKQIQIFWRLEDKGIKDVPTYNDYDKSLDSLKKSIAYIDGRYEKSYIEVELSWKKRLERAPR</sequence>
<dbReference type="Proteomes" id="UP000887013">
    <property type="component" value="Unassembled WGS sequence"/>
</dbReference>
<dbReference type="OrthoDB" id="6430234at2759"/>
<protein>
    <submittedName>
        <fullName evidence="1">DUF1758 domain-containing protein</fullName>
    </submittedName>
</protein>
<keyword evidence="2" id="KW-1185">Reference proteome</keyword>
<reference evidence="1" key="1">
    <citation type="submission" date="2020-08" db="EMBL/GenBank/DDBJ databases">
        <title>Multicomponent nature underlies the extraordinary mechanical properties of spider dragline silk.</title>
        <authorList>
            <person name="Kono N."/>
            <person name="Nakamura H."/>
            <person name="Mori M."/>
            <person name="Yoshida Y."/>
            <person name="Ohtoshi R."/>
            <person name="Malay A.D."/>
            <person name="Moran D.A.P."/>
            <person name="Tomita M."/>
            <person name="Numata K."/>
            <person name="Arakawa K."/>
        </authorList>
    </citation>
    <scope>NUCLEOTIDE SEQUENCE</scope>
</reference>
<evidence type="ECO:0000313" key="2">
    <source>
        <dbReference type="Proteomes" id="UP000887013"/>
    </source>
</evidence>
<dbReference type="PANTHER" id="PTHR47331:SF1">
    <property type="entry name" value="GAG-LIKE PROTEIN"/>
    <property type="match status" value="1"/>
</dbReference>
<dbReference type="PANTHER" id="PTHR47331">
    <property type="entry name" value="PHD-TYPE DOMAIN-CONTAINING PROTEIN"/>
    <property type="match status" value="1"/>
</dbReference>
<comment type="caution">
    <text evidence="1">The sequence shown here is derived from an EMBL/GenBank/DDBJ whole genome shotgun (WGS) entry which is preliminary data.</text>
</comment>
<evidence type="ECO:0000313" key="1">
    <source>
        <dbReference type="EMBL" id="GFS90417.1"/>
    </source>
</evidence>
<proteinExistence type="predicted"/>
<organism evidence="1 2">
    <name type="scientific">Nephila pilipes</name>
    <name type="common">Giant wood spider</name>
    <name type="synonym">Nephila maculata</name>
    <dbReference type="NCBI Taxonomy" id="299642"/>
    <lineage>
        <taxon>Eukaryota</taxon>
        <taxon>Metazoa</taxon>
        <taxon>Ecdysozoa</taxon>
        <taxon>Arthropoda</taxon>
        <taxon>Chelicerata</taxon>
        <taxon>Arachnida</taxon>
        <taxon>Araneae</taxon>
        <taxon>Araneomorphae</taxon>
        <taxon>Entelegynae</taxon>
        <taxon>Araneoidea</taxon>
        <taxon>Nephilidae</taxon>
        <taxon>Nephila</taxon>
    </lineage>
</organism>
<gene>
    <name evidence="1" type="primary">AVEN_174470_1</name>
    <name evidence="1" type="ORF">NPIL_137771</name>
</gene>
<accession>A0A8X6T9H0</accession>
<name>A0A8X6T9H0_NEPPI</name>
<dbReference type="AlphaFoldDB" id="A0A8X6T9H0"/>
<dbReference type="EMBL" id="BMAW01053296">
    <property type="protein sequence ID" value="GFS90417.1"/>
    <property type="molecule type" value="Genomic_DNA"/>
</dbReference>